<dbReference type="RefSeq" id="WP_167371392.1">
    <property type="nucleotide sequence ID" value="NZ_CADFGN010000005.1"/>
</dbReference>
<keyword evidence="5" id="KW-1185">Reference proteome</keyword>
<comment type="caution">
    <text evidence="3">The sequence shown here is derived from an EMBL/GenBank/DDBJ whole genome shotgun (WGS) entry which is preliminary data.</text>
</comment>
<accession>A0AAQ1GBA2</accession>
<evidence type="ECO:0000313" key="4">
    <source>
        <dbReference type="Proteomes" id="UP000183529"/>
    </source>
</evidence>
<keyword evidence="1" id="KW-0812">Transmembrane</keyword>
<dbReference type="EMBL" id="FNZM01000001">
    <property type="protein sequence ID" value="SEI91956.1"/>
    <property type="molecule type" value="Genomic_DNA"/>
</dbReference>
<feature type="transmembrane region" description="Helical" evidence="1">
    <location>
        <begin position="6"/>
        <end position="26"/>
    </location>
</feature>
<dbReference type="AlphaFoldDB" id="A0AAQ1GBA2"/>
<evidence type="ECO:0000313" key="2">
    <source>
        <dbReference type="EMBL" id="PXX19986.1"/>
    </source>
</evidence>
<name>A0AAQ1GBA2_9BURK</name>
<organism evidence="3 4">
    <name type="scientific">Paraburkholderia tropica</name>
    <dbReference type="NCBI Taxonomy" id="92647"/>
    <lineage>
        <taxon>Bacteria</taxon>
        <taxon>Pseudomonadati</taxon>
        <taxon>Pseudomonadota</taxon>
        <taxon>Betaproteobacteria</taxon>
        <taxon>Burkholderiales</taxon>
        <taxon>Burkholderiaceae</taxon>
        <taxon>Paraburkholderia</taxon>
    </lineage>
</organism>
<reference evidence="2 5" key="2">
    <citation type="submission" date="2018-05" db="EMBL/GenBank/DDBJ databases">
        <title>Genomic Encyclopedia of Type Strains, Phase IV (KMG-V): Genome sequencing to study the core and pangenomes of soil and plant-associated prokaryotes.</title>
        <authorList>
            <person name="Whitman W."/>
        </authorList>
    </citation>
    <scope>NUCLEOTIDE SEQUENCE [LARGE SCALE GENOMIC DNA]</scope>
    <source>
        <strain evidence="2 5">SIr-6563</strain>
    </source>
</reference>
<keyword evidence="1" id="KW-0472">Membrane</keyword>
<gene>
    <name evidence="2" type="ORF">C7400_102411</name>
    <name evidence="3" type="ORF">SAMN05216550_101403</name>
</gene>
<dbReference type="Proteomes" id="UP000183529">
    <property type="component" value="Unassembled WGS sequence"/>
</dbReference>
<evidence type="ECO:0000313" key="3">
    <source>
        <dbReference type="EMBL" id="SEI91956.1"/>
    </source>
</evidence>
<protein>
    <submittedName>
        <fullName evidence="3">Uncharacterized protein</fullName>
    </submittedName>
</protein>
<evidence type="ECO:0000256" key="1">
    <source>
        <dbReference type="SAM" id="Phobius"/>
    </source>
</evidence>
<keyword evidence="1" id="KW-1133">Transmembrane helix</keyword>
<dbReference type="Proteomes" id="UP000247515">
    <property type="component" value="Unassembled WGS sequence"/>
</dbReference>
<reference evidence="3 4" key="1">
    <citation type="submission" date="2016-10" db="EMBL/GenBank/DDBJ databases">
        <authorList>
            <person name="Varghese N."/>
            <person name="Submissions S."/>
        </authorList>
    </citation>
    <scope>NUCLEOTIDE SEQUENCE [LARGE SCALE GENOMIC DNA]</scope>
    <source>
        <strain evidence="3 4">LMG 22274</strain>
    </source>
</reference>
<dbReference type="EMBL" id="QJJV01000002">
    <property type="protein sequence ID" value="PXX19986.1"/>
    <property type="molecule type" value="Genomic_DNA"/>
</dbReference>
<sequence>MRETVVAYLLGPAVMVLICAAMWAASRHHRGGFEARVARWLDAHRGHGIRHKH</sequence>
<dbReference type="GeneID" id="61304812"/>
<evidence type="ECO:0000313" key="5">
    <source>
        <dbReference type="Proteomes" id="UP000247515"/>
    </source>
</evidence>
<proteinExistence type="predicted"/>